<dbReference type="AlphaFoldDB" id="A0A4R6TVP7"/>
<evidence type="ECO:0000313" key="1">
    <source>
        <dbReference type="EMBL" id="TDQ37501.1"/>
    </source>
</evidence>
<reference evidence="1 2" key="1">
    <citation type="submission" date="2019-03" db="EMBL/GenBank/DDBJ databases">
        <title>Genomic Encyclopedia of Type Strains, Phase IV (KMG-IV): sequencing the most valuable type-strain genomes for metagenomic binning, comparative biology and taxonomic classification.</title>
        <authorList>
            <person name="Goeker M."/>
        </authorList>
    </citation>
    <scope>NUCLEOTIDE SEQUENCE [LARGE SCALE GENOMIC DNA]</scope>
    <source>
        <strain evidence="1 2">DSM 28679</strain>
    </source>
</reference>
<dbReference type="OrthoDB" id="6182033at2"/>
<evidence type="ECO:0000313" key="2">
    <source>
        <dbReference type="Proteomes" id="UP000294575"/>
    </source>
</evidence>
<keyword evidence="2" id="KW-1185">Reference proteome</keyword>
<sequence length="201" mass="23252">MKTTNDTLRISSILILLTMVGCVPQSAYHAYEAGGDSFALHDSYLRVDPLEYPVFSAIKNIKGPTSKFNEARGWYRPDILKEYKWEVSHAFNGKYLIYSEEYNIRYCLFVEEDTKIASEICESQETSFWGGYKGKGARSNVHVYMHANGSAYGFQFIRNPKRWVLKSDKISFFRVADEGDWSGQPWFECVERCEKLVNMVE</sequence>
<organism evidence="1 2">
    <name type="scientific">Thiopseudomonas denitrificans</name>
    <dbReference type="NCBI Taxonomy" id="1501432"/>
    <lineage>
        <taxon>Bacteria</taxon>
        <taxon>Pseudomonadati</taxon>
        <taxon>Pseudomonadota</taxon>
        <taxon>Gammaproteobacteria</taxon>
        <taxon>Pseudomonadales</taxon>
        <taxon>Pseudomonadaceae</taxon>
        <taxon>Thiopseudomonas</taxon>
    </lineage>
</organism>
<dbReference type="EMBL" id="SNYK01000007">
    <property type="protein sequence ID" value="TDQ37501.1"/>
    <property type="molecule type" value="Genomic_DNA"/>
</dbReference>
<evidence type="ECO:0008006" key="3">
    <source>
        <dbReference type="Google" id="ProtNLM"/>
    </source>
</evidence>
<dbReference type="RefSeq" id="WP_133539692.1">
    <property type="nucleotide sequence ID" value="NZ_LNJZ01000002.1"/>
</dbReference>
<dbReference type="PROSITE" id="PS51257">
    <property type="entry name" value="PROKAR_LIPOPROTEIN"/>
    <property type="match status" value="1"/>
</dbReference>
<dbReference type="Proteomes" id="UP000294575">
    <property type="component" value="Unassembled WGS sequence"/>
</dbReference>
<protein>
    <recommendedName>
        <fullName evidence="3">Lipoprotein</fullName>
    </recommendedName>
</protein>
<proteinExistence type="predicted"/>
<comment type="caution">
    <text evidence="1">The sequence shown here is derived from an EMBL/GenBank/DDBJ whole genome shotgun (WGS) entry which is preliminary data.</text>
</comment>
<gene>
    <name evidence="1" type="ORF">DFQ45_1073</name>
</gene>
<accession>A0A4R6TVP7</accession>
<name>A0A4R6TVP7_9GAMM</name>